<feature type="binding site" evidence="10">
    <location>
        <position position="75"/>
    </location>
    <ligand>
        <name>thiamine diphosphate</name>
        <dbReference type="ChEBI" id="CHEBI:58937"/>
    </ligand>
</feature>
<dbReference type="InterPro" id="IPR033248">
    <property type="entry name" value="Transketolase_C"/>
</dbReference>
<name>A0A5M7BL99_9FLAO</name>
<dbReference type="GO" id="GO:0019288">
    <property type="term" value="P:isopentenyl diphosphate biosynthetic process, methylerythritol 4-phosphate pathway"/>
    <property type="evidence" value="ECO:0007669"/>
    <property type="project" value="TreeGrafter"/>
</dbReference>
<dbReference type="EC" id="2.2.1.7" evidence="10"/>
<dbReference type="PANTHER" id="PTHR43322">
    <property type="entry name" value="1-D-DEOXYXYLULOSE 5-PHOSPHATE SYNTHASE-RELATED"/>
    <property type="match status" value="1"/>
</dbReference>
<dbReference type="SUPFAM" id="SSF52518">
    <property type="entry name" value="Thiamin diphosphate-binding fold (THDP-binding)"/>
    <property type="match status" value="2"/>
</dbReference>
<feature type="binding site" evidence="10">
    <location>
        <begin position="116"/>
        <end position="118"/>
    </location>
    <ligand>
        <name>thiamine diphosphate</name>
        <dbReference type="ChEBI" id="CHEBI:58937"/>
    </ligand>
</feature>
<evidence type="ECO:0000256" key="8">
    <source>
        <dbReference type="ARBA" id="ARBA00023052"/>
    </source>
</evidence>
<evidence type="ECO:0000259" key="11">
    <source>
        <dbReference type="SMART" id="SM00861"/>
    </source>
</evidence>
<feature type="binding site" evidence="10">
    <location>
        <position position="176"/>
    </location>
    <ligand>
        <name>Mg(2+)</name>
        <dbReference type="ChEBI" id="CHEBI:18420"/>
    </ligand>
</feature>
<dbReference type="GO" id="GO:0030976">
    <property type="term" value="F:thiamine pyrophosphate binding"/>
    <property type="evidence" value="ECO:0007669"/>
    <property type="project" value="UniProtKB-UniRule"/>
</dbReference>
<dbReference type="GO" id="GO:0009228">
    <property type="term" value="P:thiamine biosynthetic process"/>
    <property type="evidence" value="ECO:0007669"/>
    <property type="project" value="UniProtKB-UniRule"/>
</dbReference>
<keyword evidence="6 10" id="KW-0460">Magnesium</keyword>
<reference evidence="12 15" key="1">
    <citation type="journal article" date="2015" name="Int. J. Syst. Evol. Microbiol.">
        <title>Algibacter amylolyticus sp. nov., isolated from intertidal sediment.</title>
        <authorList>
            <person name="Zhang D.C."/>
            <person name="Wu J."/>
            <person name="Neuner K."/>
            <person name="Yao J."/>
            <person name="Margesin R."/>
        </authorList>
    </citation>
    <scope>NUCLEOTIDE SEQUENCE [LARGE SCALE GENOMIC DNA]</scope>
    <source>
        <strain evidence="12 15">RU-4-M-4</strain>
    </source>
</reference>
<comment type="cofactor">
    <cofactor evidence="10">
        <name>Mg(2+)</name>
        <dbReference type="ChEBI" id="CHEBI:18420"/>
    </cofactor>
    <text evidence="10">Binds 1 Mg(2+) ion per subunit.</text>
</comment>
<dbReference type="InterPro" id="IPR005477">
    <property type="entry name" value="Dxylulose-5-P_synthase"/>
</dbReference>
<dbReference type="Proteomes" id="UP000322315">
    <property type="component" value="Unassembled WGS sequence"/>
</dbReference>
<dbReference type="Gene3D" id="3.40.50.970">
    <property type="match status" value="2"/>
</dbReference>
<evidence type="ECO:0000256" key="9">
    <source>
        <dbReference type="ARBA" id="ARBA00023229"/>
    </source>
</evidence>
<evidence type="ECO:0000256" key="1">
    <source>
        <dbReference type="ARBA" id="ARBA00004980"/>
    </source>
</evidence>
<dbReference type="PROSITE" id="PS00802">
    <property type="entry name" value="TRANSKETOLASE_2"/>
    <property type="match status" value="1"/>
</dbReference>
<comment type="similarity">
    <text evidence="2 10">Belongs to the transketolase family. DXPS subfamily.</text>
</comment>
<comment type="subunit">
    <text evidence="3 10">Homodimer.</text>
</comment>
<evidence type="ECO:0000256" key="5">
    <source>
        <dbReference type="ARBA" id="ARBA00022723"/>
    </source>
</evidence>
<dbReference type="AlphaFoldDB" id="A0A5M7BL99"/>
<dbReference type="CDD" id="cd07033">
    <property type="entry name" value="TPP_PYR_DXS_TK_like"/>
    <property type="match status" value="1"/>
</dbReference>
<comment type="caution">
    <text evidence="12">The sequence shown here is derived from an EMBL/GenBank/DDBJ whole genome shotgun (WGS) entry which is preliminary data.</text>
</comment>
<evidence type="ECO:0000256" key="4">
    <source>
        <dbReference type="ARBA" id="ARBA00022679"/>
    </source>
</evidence>
<dbReference type="FunFam" id="3.40.50.970:FF:000005">
    <property type="entry name" value="1-deoxy-D-xylulose-5-phosphate synthase"/>
    <property type="match status" value="1"/>
</dbReference>
<keyword evidence="5 10" id="KW-0479">Metal-binding</keyword>
<dbReference type="PANTHER" id="PTHR43322:SF5">
    <property type="entry name" value="1-DEOXY-D-XYLULOSE-5-PHOSPHATE SYNTHASE, CHLOROPLASTIC"/>
    <property type="match status" value="1"/>
</dbReference>
<protein>
    <recommendedName>
        <fullName evidence="10">1-deoxy-D-xylulose-5-phosphate synthase</fullName>
        <ecNumber evidence="10">2.2.1.7</ecNumber>
    </recommendedName>
    <alternativeName>
        <fullName evidence="10">1-deoxyxylulose-5-phosphate synthase</fullName>
        <shortName evidence="10">DXP synthase</shortName>
        <shortName evidence="10">DXPS</shortName>
    </alternativeName>
</protein>
<dbReference type="Proteomes" id="UP000315145">
    <property type="component" value="Unassembled WGS sequence"/>
</dbReference>
<evidence type="ECO:0000256" key="7">
    <source>
        <dbReference type="ARBA" id="ARBA00022977"/>
    </source>
</evidence>
<dbReference type="GO" id="GO:0000287">
    <property type="term" value="F:magnesium ion binding"/>
    <property type="evidence" value="ECO:0007669"/>
    <property type="project" value="UniProtKB-UniRule"/>
</dbReference>
<keyword evidence="8 10" id="KW-0786">Thiamine pyrophosphate</keyword>
<dbReference type="InterPro" id="IPR009014">
    <property type="entry name" value="Transketo_C/PFOR_II"/>
</dbReference>
<comment type="caution">
    <text evidence="10">Lacks conserved residue(s) required for the propagation of feature annotation.</text>
</comment>
<feature type="binding site" evidence="10">
    <location>
        <position position="334"/>
    </location>
    <ligand>
        <name>thiamine diphosphate</name>
        <dbReference type="ChEBI" id="CHEBI:58937"/>
    </ligand>
</feature>
<dbReference type="Pfam" id="PF13292">
    <property type="entry name" value="DXP_synthase_N"/>
    <property type="match status" value="1"/>
</dbReference>
<dbReference type="SMART" id="SM00861">
    <property type="entry name" value="Transket_pyr"/>
    <property type="match status" value="1"/>
</dbReference>
<dbReference type="Pfam" id="PF02780">
    <property type="entry name" value="Transketolase_C"/>
    <property type="match status" value="1"/>
</dbReference>
<accession>A0A5M7BL99</accession>
<keyword evidence="4 10" id="KW-0808">Transferase</keyword>
<dbReference type="InterPro" id="IPR020826">
    <property type="entry name" value="Transketolase_BS"/>
</dbReference>
<evidence type="ECO:0000313" key="12">
    <source>
        <dbReference type="EMBL" id="KAA5827685.1"/>
    </source>
</evidence>
<dbReference type="GO" id="GO:0008661">
    <property type="term" value="F:1-deoxy-D-xylulose-5-phosphate synthase activity"/>
    <property type="evidence" value="ECO:0007669"/>
    <property type="project" value="UniProtKB-UniRule"/>
</dbReference>
<feature type="binding site" evidence="10">
    <location>
        <position position="147"/>
    </location>
    <ligand>
        <name>Mg(2+)</name>
        <dbReference type="ChEBI" id="CHEBI:18420"/>
    </ligand>
</feature>
<dbReference type="GO" id="GO:0005829">
    <property type="term" value="C:cytosol"/>
    <property type="evidence" value="ECO:0007669"/>
    <property type="project" value="TreeGrafter"/>
</dbReference>
<evidence type="ECO:0000256" key="10">
    <source>
        <dbReference type="HAMAP-Rule" id="MF_00315"/>
    </source>
</evidence>
<keyword evidence="7 10" id="KW-0784">Thiamine biosynthesis</keyword>
<evidence type="ECO:0000313" key="14">
    <source>
        <dbReference type="Proteomes" id="UP000315145"/>
    </source>
</evidence>
<dbReference type="GO" id="GO:0016114">
    <property type="term" value="P:terpenoid biosynthetic process"/>
    <property type="evidence" value="ECO:0007669"/>
    <property type="project" value="UniProtKB-UniRule"/>
</dbReference>
<evidence type="ECO:0000313" key="13">
    <source>
        <dbReference type="EMBL" id="TSJ81930.1"/>
    </source>
</evidence>
<dbReference type="InterPro" id="IPR029061">
    <property type="entry name" value="THDP-binding"/>
</dbReference>
<dbReference type="NCBIfam" id="NF003933">
    <property type="entry name" value="PRK05444.2-2"/>
    <property type="match status" value="1"/>
</dbReference>
<dbReference type="HAMAP" id="MF_00315">
    <property type="entry name" value="DXP_synth"/>
    <property type="match status" value="1"/>
</dbReference>
<feature type="binding site" evidence="10">
    <location>
        <position position="176"/>
    </location>
    <ligand>
        <name>thiamine diphosphate</name>
        <dbReference type="ChEBI" id="CHEBI:58937"/>
    </ligand>
</feature>
<dbReference type="UniPathway" id="UPA00064">
    <property type="reaction ID" value="UER00091"/>
</dbReference>
<comment type="cofactor">
    <cofactor evidence="10">
        <name>thiamine diphosphate</name>
        <dbReference type="ChEBI" id="CHEBI:58937"/>
    </cofactor>
    <text evidence="10">Binds 1 thiamine pyrophosphate per subunit.</text>
</comment>
<gene>
    <name evidence="10 12" type="primary">dxs</name>
    <name evidence="12" type="ORF">F2B50_02255</name>
    <name evidence="13" type="ORF">FPF71_02255</name>
</gene>
<dbReference type="RefSeq" id="WP_144115028.1">
    <property type="nucleotide sequence ID" value="NZ_JACHGE010000001.1"/>
</dbReference>
<dbReference type="Pfam" id="PF02779">
    <property type="entry name" value="Transket_pyr"/>
    <property type="match status" value="1"/>
</dbReference>
<sequence length="584" mass="64066">MQKSLLKQINTPKELRLLNQKDLTQLAKELREFIINIVATKEGHLGASLGVVELTIALHYVFNTPTDQLIWDVGHQAYGHKILTGRRDNFHTNRQLGGISGFPKREESIYDTFGVGHSSTSISAALGMAIASQLKGDNKHHIAVIGDASIASGMAFEGLNHAGVTNANLLVILNDNAIGIDPSVGALKMYLTNVKKGTQKQDNIFEALNFDYSGPIDGHNLDEVIKELERLKTVKGPKFLHIITTKGKGLKQAEADQVKYHAPGKFDAKTGDLPIKSTQIQAPKYQDVFGHTIVELAKLNKNIVGITPAMPTGSSLKYMMEQIPDRAFDVGIAEQHAVTLAAGMATQGLIPFCNIYSTFLQRAYDQIIHDVAIQKLPVIFCLDRAGLVGEDGATHHGVFDLSYLRCIPNLIIFAPKNEIELRNIMYTAQLGLKQPIAIRYPRGRGVTIDWKQPFSKIEIGKGVTLNKGNKLAVLSIGTMAQNVSEAIKDLNVSHYDMRFVKPLDENLLHTIFKTYGTVVTVEDHTIKGGFGSAILEFTSENGYKNTIKTLGIPDDFVEQGTLAELQESVGLDVESLKSIFSELS</sequence>
<dbReference type="EMBL" id="VWRS01000001">
    <property type="protein sequence ID" value="KAA5827685.1"/>
    <property type="molecule type" value="Genomic_DNA"/>
</dbReference>
<dbReference type="InterPro" id="IPR005475">
    <property type="entry name" value="Transketolase-like_Pyr-bd"/>
</dbReference>
<reference evidence="13 14" key="2">
    <citation type="submission" date="2019-07" db="EMBL/GenBank/DDBJ databases">
        <title>Algibacter marinivivus sp. nov., isolated from the surface of a marine red alga.</title>
        <authorList>
            <person name="Zhong X."/>
            <person name="Xu W."/>
            <person name="Zhang Y."/>
            <person name="Zhang Q."/>
            <person name="Du Z."/>
        </authorList>
    </citation>
    <scope>NUCLEOTIDE SEQUENCE [LARGE SCALE GENOMIC DNA]</scope>
    <source>
        <strain evidence="13 14">RU-4-M-4</strain>
    </source>
</reference>
<proteinExistence type="inferred from homology"/>
<dbReference type="SUPFAM" id="SSF52922">
    <property type="entry name" value="TK C-terminal domain-like"/>
    <property type="match status" value="1"/>
</dbReference>
<dbReference type="NCBIfam" id="TIGR00204">
    <property type="entry name" value="dxs"/>
    <property type="match status" value="1"/>
</dbReference>
<evidence type="ECO:0000256" key="3">
    <source>
        <dbReference type="ARBA" id="ARBA00011738"/>
    </source>
</evidence>
<evidence type="ECO:0000256" key="2">
    <source>
        <dbReference type="ARBA" id="ARBA00011081"/>
    </source>
</evidence>
<dbReference type="CDD" id="cd02007">
    <property type="entry name" value="TPP_DXS"/>
    <property type="match status" value="1"/>
</dbReference>
<comment type="catalytic activity">
    <reaction evidence="10">
        <text>D-glyceraldehyde 3-phosphate + pyruvate + H(+) = 1-deoxy-D-xylulose 5-phosphate + CO2</text>
        <dbReference type="Rhea" id="RHEA:12605"/>
        <dbReference type="ChEBI" id="CHEBI:15361"/>
        <dbReference type="ChEBI" id="CHEBI:15378"/>
        <dbReference type="ChEBI" id="CHEBI:16526"/>
        <dbReference type="ChEBI" id="CHEBI:57792"/>
        <dbReference type="ChEBI" id="CHEBI:59776"/>
        <dbReference type="EC" id="2.2.1.7"/>
    </reaction>
</comment>
<comment type="pathway">
    <text evidence="1 10">Metabolic intermediate biosynthesis; 1-deoxy-D-xylulose 5-phosphate biosynthesis; 1-deoxy-D-xylulose 5-phosphate from D-glyceraldehyde 3-phosphate and pyruvate: step 1/1.</text>
</comment>
<evidence type="ECO:0000256" key="6">
    <source>
        <dbReference type="ARBA" id="ARBA00022842"/>
    </source>
</evidence>
<dbReference type="OrthoDB" id="9803371at2"/>
<feature type="domain" description="Transketolase-like pyrimidine-binding" evidence="11">
    <location>
        <begin position="283"/>
        <end position="448"/>
    </location>
</feature>
<keyword evidence="14" id="KW-1185">Reference proteome</keyword>
<dbReference type="FunFam" id="3.40.50.970:FF:000010">
    <property type="entry name" value="1-deoxy-D-xylulose-5-phosphate synthase"/>
    <property type="match status" value="1"/>
</dbReference>
<dbReference type="Gene3D" id="3.40.50.920">
    <property type="match status" value="1"/>
</dbReference>
<dbReference type="EMBL" id="VMBF01000001">
    <property type="protein sequence ID" value="TSJ81930.1"/>
    <property type="molecule type" value="Genomic_DNA"/>
</dbReference>
<keyword evidence="9 10" id="KW-0414">Isoprene biosynthesis</keyword>
<evidence type="ECO:0000313" key="15">
    <source>
        <dbReference type="Proteomes" id="UP000322315"/>
    </source>
</evidence>
<organism evidence="12 15">
    <name type="scientific">Algibacter amylolyticus</name>
    <dbReference type="NCBI Taxonomy" id="1608400"/>
    <lineage>
        <taxon>Bacteria</taxon>
        <taxon>Pseudomonadati</taxon>
        <taxon>Bacteroidota</taxon>
        <taxon>Flavobacteriia</taxon>
        <taxon>Flavobacteriales</taxon>
        <taxon>Flavobacteriaceae</taxon>
        <taxon>Algibacter</taxon>
    </lineage>
</organism>
<feature type="binding site" evidence="10">
    <location>
        <begin position="148"/>
        <end position="149"/>
    </location>
    <ligand>
        <name>thiamine diphosphate</name>
        <dbReference type="ChEBI" id="CHEBI:58937"/>
    </ligand>
</feature>
<comment type="function">
    <text evidence="10">Catalyzes the acyloin condensation reaction between C atoms 2 and 3 of pyruvate and glyceraldehyde 3-phosphate to yield 1-deoxy-D-xylulose-5-phosphate (DXP).</text>
</comment>
<reference evidence="12" key="3">
    <citation type="submission" date="2019-09" db="EMBL/GenBank/DDBJ databases">
        <authorList>
            <person name="Zhang D.-C."/>
        </authorList>
    </citation>
    <scope>NUCLEOTIDE SEQUENCE</scope>
    <source>
        <strain evidence="12">RU-4-M-4</strain>
    </source>
</reference>